<evidence type="ECO:0000313" key="3">
    <source>
        <dbReference type="Proteomes" id="UP000275652"/>
    </source>
</evidence>
<protein>
    <recommendedName>
        <fullName evidence="4">SUEL-type lectin domain-containing protein</fullName>
    </recommendedName>
</protein>
<reference evidence="2 3" key="1">
    <citation type="journal article" date="2018" name="J. Invertebr. Pathol.">
        <title>New genotyping method for the causative agent of crayfish plague (Aphanomyces astaci) based on whole genome data.</title>
        <authorList>
            <person name="Minardi D."/>
            <person name="Studholme D.J."/>
            <person name="van der Giezen M."/>
            <person name="Pretto T."/>
            <person name="Oidtmann B."/>
        </authorList>
    </citation>
    <scope>NUCLEOTIDE SEQUENCE [LARGE SCALE GENOMIC DNA]</scope>
    <source>
        <strain evidence="2 3">KB13</strain>
    </source>
</reference>
<feature type="signal peptide" evidence="1">
    <location>
        <begin position="1"/>
        <end position="21"/>
    </location>
</feature>
<evidence type="ECO:0000256" key="1">
    <source>
        <dbReference type="SAM" id="SignalP"/>
    </source>
</evidence>
<accession>A0A9X8DTV8</accession>
<dbReference type="Proteomes" id="UP000275652">
    <property type="component" value="Unassembled WGS sequence"/>
</dbReference>
<organism evidence="2 3">
    <name type="scientific">Aphanomyces astaci</name>
    <name type="common">Crayfish plague agent</name>
    <dbReference type="NCBI Taxonomy" id="112090"/>
    <lineage>
        <taxon>Eukaryota</taxon>
        <taxon>Sar</taxon>
        <taxon>Stramenopiles</taxon>
        <taxon>Oomycota</taxon>
        <taxon>Saprolegniomycetes</taxon>
        <taxon>Saprolegniales</taxon>
        <taxon>Verrucalvaceae</taxon>
        <taxon>Aphanomyces</taxon>
    </lineage>
</organism>
<evidence type="ECO:0008006" key="4">
    <source>
        <dbReference type="Google" id="ProtNLM"/>
    </source>
</evidence>
<evidence type="ECO:0000313" key="2">
    <source>
        <dbReference type="EMBL" id="RLO03738.1"/>
    </source>
</evidence>
<gene>
    <name evidence="2" type="ORF">DYB28_012480</name>
</gene>
<sequence>MRVLLVLAAVGCPALSLFSQARVTCISVTRVSRVVWVANVVVQGTLPANICRSSKVYRDDCDVIDTESGCITAQFKYTPAINNTLTCVQLQAAAPDSPAALTAAGFCVTAGANDPVSVH</sequence>
<feature type="chain" id="PRO_5040854193" description="SUEL-type lectin domain-containing protein" evidence="1">
    <location>
        <begin position="22"/>
        <end position="119"/>
    </location>
</feature>
<keyword evidence="1" id="KW-0732">Signal</keyword>
<name>A0A9X8DTV8_APHAT</name>
<dbReference type="EMBL" id="QUTI01030295">
    <property type="protein sequence ID" value="RLO03738.1"/>
    <property type="molecule type" value="Genomic_DNA"/>
</dbReference>
<proteinExistence type="predicted"/>
<comment type="caution">
    <text evidence="2">The sequence shown here is derived from an EMBL/GenBank/DDBJ whole genome shotgun (WGS) entry which is preliminary data.</text>
</comment>
<dbReference type="AlphaFoldDB" id="A0A9X8DTV8"/>